<proteinExistence type="predicted"/>
<evidence type="ECO:0000313" key="2">
    <source>
        <dbReference type="EMBL" id="CAA9279444.1"/>
    </source>
</evidence>
<feature type="compositionally biased region" description="Low complexity" evidence="1">
    <location>
        <begin position="1"/>
        <end position="10"/>
    </location>
</feature>
<reference evidence="2" key="1">
    <citation type="submission" date="2020-02" db="EMBL/GenBank/DDBJ databases">
        <authorList>
            <person name="Meier V. D."/>
        </authorList>
    </citation>
    <scope>NUCLEOTIDE SEQUENCE</scope>
    <source>
        <strain evidence="2">AVDCRST_MAG54</strain>
    </source>
</reference>
<feature type="compositionally biased region" description="Basic residues" evidence="1">
    <location>
        <begin position="106"/>
        <end position="119"/>
    </location>
</feature>
<sequence>VQPGARSAGRGARRVDRARTARGAAARGRAAPGGGPRGGVPADRRTSARALVRHPHPGPGDGGAAQRTDPSYPARVPARRHRPRRRRRQRRCTPPPGLVAQPALGRARRRGPRPGRARRPTPGGGRARTGTTLAALRRGHTRGRLPAQHPALPARRRPHAGDTRAHRPRSIL</sequence>
<feature type="compositionally biased region" description="Basic residues" evidence="1">
    <location>
        <begin position="77"/>
        <end position="91"/>
    </location>
</feature>
<feature type="non-terminal residue" evidence="2">
    <location>
        <position position="172"/>
    </location>
</feature>
<organism evidence="2">
    <name type="scientific">uncultured Actinomycetospora sp</name>
    <dbReference type="NCBI Taxonomy" id="1135996"/>
    <lineage>
        <taxon>Bacteria</taxon>
        <taxon>Bacillati</taxon>
        <taxon>Actinomycetota</taxon>
        <taxon>Actinomycetes</taxon>
        <taxon>Pseudonocardiales</taxon>
        <taxon>Pseudonocardiaceae</taxon>
        <taxon>Actinomycetospora</taxon>
        <taxon>environmental samples</taxon>
    </lineage>
</organism>
<evidence type="ECO:0000256" key="1">
    <source>
        <dbReference type="SAM" id="MobiDB-lite"/>
    </source>
</evidence>
<feature type="compositionally biased region" description="Low complexity" evidence="1">
    <location>
        <begin position="21"/>
        <end position="30"/>
    </location>
</feature>
<feature type="non-terminal residue" evidence="2">
    <location>
        <position position="1"/>
    </location>
</feature>
<feature type="region of interest" description="Disordered" evidence="1">
    <location>
        <begin position="1"/>
        <end position="172"/>
    </location>
</feature>
<dbReference type="EMBL" id="CADCTH010000444">
    <property type="protein sequence ID" value="CAA9279444.1"/>
    <property type="molecule type" value="Genomic_DNA"/>
</dbReference>
<dbReference type="AlphaFoldDB" id="A0A6J4JGR5"/>
<gene>
    <name evidence="2" type="ORF">AVDCRST_MAG54-3479</name>
</gene>
<protein>
    <submittedName>
        <fullName evidence="2">Uncharacterized protein</fullName>
    </submittedName>
</protein>
<accession>A0A6J4JGR5</accession>
<name>A0A6J4JGR5_9PSEU</name>